<evidence type="ECO:0000256" key="8">
    <source>
        <dbReference type="SAM" id="Phobius"/>
    </source>
</evidence>
<keyword evidence="2" id="KW-1003">Cell membrane</keyword>
<feature type="transmembrane region" description="Helical" evidence="8">
    <location>
        <begin position="99"/>
        <end position="126"/>
    </location>
</feature>
<evidence type="ECO:0000256" key="6">
    <source>
        <dbReference type="ARBA" id="ARBA00023136"/>
    </source>
</evidence>
<dbReference type="EMBL" id="LNQE01001037">
    <property type="protein sequence ID" value="KUG21633.1"/>
    <property type="molecule type" value="Genomic_DNA"/>
</dbReference>
<evidence type="ECO:0000256" key="1">
    <source>
        <dbReference type="ARBA" id="ARBA00004651"/>
    </source>
</evidence>
<dbReference type="Pfam" id="PF00795">
    <property type="entry name" value="CN_hydrolase"/>
    <property type="match status" value="1"/>
</dbReference>
<dbReference type="AlphaFoldDB" id="A0A0W8FLL8"/>
<feature type="domain" description="CN hydrolase" evidence="9">
    <location>
        <begin position="243"/>
        <end position="484"/>
    </location>
</feature>
<evidence type="ECO:0000256" key="2">
    <source>
        <dbReference type="ARBA" id="ARBA00022475"/>
    </source>
</evidence>
<dbReference type="GO" id="GO:0042158">
    <property type="term" value="P:lipoprotein biosynthetic process"/>
    <property type="evidence" value="ECO:0007669"/>
    <property type="project" value="InterPro"/>
</dbReference>
<evidence type="ECO:0000256" key="3">
    <source>
        <dbReference type="ARBA" id="ARBA00022679"/>
    </source>
</evidence>
<organism evidence="10">
    <name type="scientific">hydrocarbon metagenome</name>
    <dbReference type="NCBI Taxonomy" id="938273"/>
    <lineage>
        <taxon>unclassified sequences</taxon>
        <taxon>metagenomes</taxon>
        <taxon>ecological metagenomes</taxon>
    </lineage>
</organism>
<dbReference type="PANTHER" id="PTHR38686:SF1">
    <property type="entry name" value="APOLIPOPROTEIN N-ACYLTRANSFERASE"/>
    <property type="match status" value="1"/>
</dbReference>
<dbReference type="HAMAP" id="MF_01148">
    <property type="entry name" value="Lnt"/>
    <property type="match status" value="1"/>
</dbReference>
<name>A0A0W8FLL8_9ZZZZ</name>
<accession>A0A0W8FLL8</accession>
<protein>
    <submittedName>
        <fullName evidence="10">Apolipoprotein n-acyltransferase / copper homeostasis protein cute</fullName>
    </submittedName>
</protein>
<proteinExistence type="inferred from homology"/>
<dbReference type="InterPro" id="IPR003010">
    <property type="entry name" value="C-N_Hydrolase"/>
</dbReference>
<dbReference type="Pfam" id="PF20154">
    <property type="entry name" value="LNT_N"/>
    <property type="match status" value="1"/>
</dbReference>
<feature type="transmembrane region" description="Helical" evidence="8">
    <location>
        <begin position="494"/>
        <end position="514"/>
    </location>
</feature>
<keyword evidence="5 8" id="KW-1133">Transmembrane helix</keyword>
<reference evidence="10" key="1">
    <citation type="journal article" date="2015" name="Proc. Natl. Acad. Sci. U.S.A.">
        <title>Networks of energetic and metabolic interactions define dynamics in microbial communities.</title>
        <authorList>
            <person name="Embree M."/>
            <person name="Liu J.K."/>
            <person name="Al-Bassam M.M."/>
            <person name="Zengler K."/>
        </authorList>
    </citation>
    <scope>NUCLEOTIDE SEQUENCE</scope>
</reference>
<evidence type="ECO:0000313" key="10">
    <source>
        <dbReference type="EMBL" id="KUG21633.1"/>
    </source>
</evidence>
<evidence type="ECO:0000256" key="7">
    <source>
        <dbReference type="ARBA" id="ARBA00023315"/>
    </source>
</evidence>
<feature type="transmembrane region" description="Helical" evidence="8">
    <location>
        <begin position="204"/>
        <end position="223"/>
    </location>
</feature>
<dbReference type="Gene3D" id="3.60.110.10">
    <property type="entry name" value="Carbon-nitrogen hydrolase"/>
    <property type="match status" value="1"/>
</dbReference>
<feature type="transmembrane region" description="Helical" evidence="8">
    <location>
        <begin position="41"/>
        <end position="58"/>
    </location>
</feature>
<dbReference type="PROSITE" id="PS50263">
    <property type="entry name" value="CN_HYDROLASE"/>
    <property type="match status" value="1"/>
</dbReference>
<dbReference type="NCBIfam" id="TIGR00546">
    <property type="entry name" value="lnt"/>
    <property type="match status" value="1"/>
</dbReference>
<dbReference type="PANTHER" id="PTHR38686">
    <property type="entry name" value="APOLIPOPROTEIN N-ACYLTRANSFERASE"/>
    <property type="match status" value="1"/>
</dbReference>
<evidence type="ECO:0000256" key="4">
    <source>
        <dbReference type="ARBA" id="ARBA00022692"/>
    </source>
</evidence>
<dbReference type="InterPro" id="IPR045378">
    <property type="entry name" value="LNT_N"/>
</dbReference>
<dbReference type="InterPro" id="IPR036526">
    <property type="entry name" value="C-N_Hydrolase_sf"/>
</dbReference>
<keyword evidence="4 8" id="KW-0812">Transmembrane</keyword>
<gene>
    <name evidence="10" type="ORF">ASZ90_008609</name>
</gene>
<dbReference type="CDD" id="cd07571">
    <property type="entry name" value="ALP_N-acyl_transferase"/>
    <property type="match status" value="1"/>
</dbReference>
<dbReference type="InterPro" id="IPR004563">
    <property type="entry name" value="Apolipo_AcylTrfase"/>
</dbReference>
<dbReference type="GO" id="GO:0016410">
    <property type="term" value="F:N-acyltransferase activity"/>
    <property type="evidence" value="ECO:0007669"/>
    <property type="project" value="InterPro"/>
</dbReference>
<keyword evidence="10" id="KW-0449">Lipoprotein</keyword>
<dbReference type="SUPFAM" id="SSF56317">
    <property type="entry name" value="Carbon-nitrogen hydrolase"/>
    <property type="match status" value="1"/>
</dbReference>
<feature type="transmembrane region" description="Helical" evidence="8">
    <location>
        <begin position="138"/>
        <end position="156"/>
    </location>
</feature>
<feature type="transmembrane region" description="Helical" evidence="8">
    <location>
        <begin position="168"/>
        <end position="192"/>
    </location>
</feature>
<comment type="caution">
    <text evidence="10">The sequence shown here is derived from an EMBL/GenBank/DDBJ whole genome shotgun (WGS) entry which is preliminary data.</text>
</comment>
<evidence type="ECO:0000259" key="9">
    <source>
        <dbReference type="PROSITE" id="PS50263"/>
    </source>
</evidence>
<keyword evidence="6 8" id="KW-0472">Membrane</keyword>
<comment type="subcellular location">
    <subcellularLocation>
        <location evidence="1">Cell membrane</location>
        <topology evidence="1">Multi-pass membrane protein</topology>
    </subcellularLocation>
</comment>
<keyword evidence="7 10" id="KW-0012">Acyltransferase</keyword>
<evidence type="ECO:0000256" key="5">
    <source>
        <dbReference type="ARBA" id="ARBA00022989"/>
    </source>
</evidence>
<keyword evidence="3 10" id="KW-0808">Transferase</keyword>
<sequence>MKNKPKIKNDFQSNAGAGLTGDAIFLAVLSGLLLFLSFPKYGFGFIAWIALIPLFFALKKAKTFAQGLLLGFITGAVGYIGIIYWITFVIVNYGYLPLYAGIILMLLLACYLGAYISLFAGCIIYFRERIPLCLTAPVLWICLEYVKSVLLTGFPWENLGYSQYSNTYFIQIADIAGIYGISFLIILTNAAIFEVISKRSAKEYMLVAVVCLILAGVYIYGIFRLDQVNKHVQGSHGMEVSLIQGNIDQSIKWNEKYQRETVNIYEQLSLNNTPVKGSLIIWPETAVPFNFQEKNSLHDQIVNLSLKTGNWLLFGSVSYASHDDEFFNSAYLLSPDGEIAGKYDKVHLVPYGEYVPLRNFFPFINGFTAGIGDFGVGKGYYPLSMGDKKIGVLICYEGILPFAARMYKNRSAELLVNITNDAWFGATSAPFQHFSMAIFRAVETRLYLVRAANTGISGIIDPCGRVTAETNIFQQDALKGYVKFINISTFYAKYGDILVAVCFLMIISFFLMSLKRRAKNTDGKHKYSRNG</sequence>
<feature type="transmembrane region" description="Helical" evidence="8">
    <location>
        <begin position="70"/>
        <end position="93"/>
    </location>
</feature>
<dbReference type="GO" id="GO:0005886">
    <property type="term" value="C:plasma membrane"/>
    <property type="evidence" value="ECO:0007669"/>
    <property type="project" value="UniProtKB-SubCell"/>
</dbReference>
<feature type="transmembrane region" description="Helical" evidence="8">
    <location>
        <begin position="12"/>
        <end position="35"/>
    </location>
</feature>